<dbReference type="SUPFAM" id="SSF81383">
    <property type="entry name" value="F-box domain"/>
    <property type="match status" value="1"/>
</dbReference>
<dbReference type="Proteomes" id="UP000664132">
    <property type="component" value="Unassembled WGS sequence"/>
</dbReference>
<evidence type="ECO:0000313" key="1">
    <source>
        <dbReference type="EMBL" id="KAG4418928.1"/>
    </source>
</evidence>
<dbReference type="InterPro" id="IPR036047">
    <property type="entry name" value="F-box-like_dom_sf"/>
</dbReference>
<sequence length="447" mass="50947">MATFDLLPDDILHIIIQLAPHNVLWAIAQVSKSLNRCATPYLYRYVYLWENQHRASDRPISIDWPNNLTQMCRDSDQSTRIFNLELFRRAITQRPSLRGYVIGASFECQYGFHDEYLVPTIVELLAGSAKFLHAAPLLSMECLDYFKYLTSLEIDGEFLGSNYEEEISNRDLLYDIFCLPLLVSLSVNRVRHWSCFDTSTVRPERVSTSTVKNLLFRETVMPGLDLDKIFRWPQALKSFKFEPTLDGTGRFGSLGSVSRASNFSTALLPQASSLEELHVYGNLQEEDSDYIFNVLDRVSIVELCNFTRLKRVGLHLSYMMVYTSDAEFHNADIESFPQMYQVLPPALEELQIEVPDDFPAAVFFASDPSWEVELRAGELSDAMIRMFQNKRTCFPYLGKVSFFQCRNLGGIENLRTIPGCSETLDHAESAGVDVSWSSGSTPPLFNS</sequence>
<evidence type="ECO:0000313" key="2">
    <source>
        <dbReference type="Proteomes" id="UP000664132"/>
    </source>
</evidence>
<accession>A0A8H7THJ3</accession>
<name>A0A8H7THJ3_9HELO</name>
<dbReference type="AlphaFoldDB" id="A0A8H7THJ3"/>
<organism evidence="1 2">
    <name type="scientific">Cadophora malorum</name>
    <dbReference type="NCBI Taxonomy" id="108018"/>
    <lineage>
        <taxon>Eukaryota</taxon>
        <taxon>Fungi</taxon>
        <taxon>Dikarya</taxon>
        <taxon>Ascomycota</taxon>
        <taxon>Pezizomycotina</taxon>
        <taxon>Leotiomycetes</taxon>
        <taxon>Helotiales</taxon>
        <taxon>Ploettnerulaceae</taxon>
        <taxon>Cadophora</taxon>
    </lineage>
</organism>
<dbReference type="OrthoDB" id="5339734at2759"/>
<reference evidence="1" key="1">
    <citation type="submission" date="2021-02" db="EMBL/GenBank/DDBJ databases">
        <title>Genome sequence Cadophora malorum strain M34.</title>
        <authorList>
            <person name="Stefanovic E."/>
            <person name="Vu D."/>
            <person name="Scully C."/>
            <person name="Dijksterhuis J."/>
            <person name="Roader J."/>
            <person name="Houbraken J."/>
        </authorList>
    </citation>
    <scope>NUCLEOTIDE SEQUENCE</scope>
    <source>
        <strain evidence="1">M34</strain>
    </source>
</reference>
<keyword evidence="2" id="KW-1185">Reference proteome</keyword>
<comment type="caution">
    <text evidence="1">The sequence shown here is derived from an EMBL/GenBank/DDBJ whole genome shotgun (WGS) entry which is preliminary data.</text>
</comment>
<evidence type="ECO:0008006" key="3">
    <source>
        <dbReference type="Google" id="ProtNLM"/>
    </source>
</evidence>
<dbReference type="EMBL" id="JAFJYH010000117">
    <property type="protein sequence ID" value="KAG4418928.1"/>
    <property type="molecule type" value="Genomic_DNA"/>
</dbReference>
<protein>
    <recommendedName>
        <fullName evidence="3">F-box domain-containing protein</fullName>
    </recommendedName>
</protein>
<gene>
    <name evidence="1" type="ORF">IFR04_007964</name>
</gene>
<proteinExistence type="predicted"/>